<dbReference type="InterPro" id="IPR006145">
    <property type="entry name" value="PsdUridine_synth_RsuA/RluA"/>
</dbReference>
<proteinExistence type="inferred from homology"/>
<dbReference type="InterPro" id="IPR020103">
    <property type="entry name" value="PsdUridine_synth_cat_dom_sf"/>
</dbReference>
<dbReference type="Pfam" id="PF00849">
    <property type="entry name" value="PseudoU_synth_2"/>
    <property type="match status" value="1"/>
</dbReference>
<dbReference type="PROSITE" id="PS01149">
    <property type="entry name" value="PSI_RSU"/>
    <property type="match status" value="1"/>
</dbReference>
<dbReference type="EC" id="5.4.99.-" evidence="3"/>
<keyword evidence="2 3" id="KW-0413">Isomerase</keyword>
<dbReference type="InterPro" id="IPR000748">
    <property type="entry name" value="PsdUridine_synth_RsuA/RluB/E/F"/>
</dbReference>
<comment type="caution">
    <text evidence="5">The sequence shown here is derived from an EMBL/GenBank/DDBJ whole genome shotgun (WGS) entry which is preliminary data.</text>
</comment>
<dbReference type="Proteomes" id="UP001172778">
    <property type="component" value="Unassembled WGS sequence"/>
</dbReference>
<dbReference type="Gene3D" id="3.30.70.580">
    <property type="entry name" value="Pseudouridine synthase I, catalytic domain, N-terminal subdomain"/>
    <property type="match status" value="1"/>
</dbReference>
<dbReference type="CDD" id="cd02566">
    <property type="entry name" value="PseudoU_synth_RluE"/>
    <property type="match status" value="1"/>
</dbReference>
<protein>
    <recommendedName>
        <fullName evidence="3">Pseudouridine synthase</fullName>
        <ecNumber evidence="3">5.4.99.-</ecNumber>
    </recommendedName>
</protein>
<dbReference type="PANTHER" id="PTHR47683">
    <property type="entry name" value="PSEUDOURIDINE SYNTHASE FAMILY PROTEIN-RELATED"/>
    <property type="match status" value="1"/>
</dbReference>
<keyword evidence="6" id="KW-1185">Reference proteome</keyword>
<dbReference type="PANTHER" id="PTHR47683:SF2">
    <property type="entry name" value="RNA-BINDING S4 DOMAIN-CONTAINING PROTEIN"/>
    <property type="match status" value="1"/>
</dbReference>
<evidence type="ECO:0000256" key="3">
    <source>
        <dbReference type="RuleBase" id="RU003887"/>
    </source>
</evidence>
<organism evidence="5 6">
    <name type="scientific">Parachitinimonas caeni</name>
    <dbReference type="NCBI Taxonomy" id="3031301"/>
    <lineage>
        <taxon>Bacteria</taxon>
        <taxon>Pseudomonadati</taxon>
        <taxon>Pseudomonadota</taxon>
        <taxon>Betaproteobacteria</taxon>
        <taxon>Neisseriales</taxon>
        <taxon>Chitinibacteraceae</taxon>
        <taxon>Parachitinimonas</taxon>
    </lineage>
</organism>
<evidence type="ECO:0000313" key="5">
    <source>
        <dbReference type="EMBL" id="MDK2124022.1"/>
    </source>
</evidence>
<evidence type="ECO:0000256" key="2">
    <source>
        <dbReference type="ARBA" id="ARBA00023235"/>
    </source>
</evidence>
<dbReference type="InterPro" id="IPR018496">
    <property type="entry name" value="PsdUridine_synth_RsuA/RluB_CS"/>
</dbReference>
<feature type="domain" description="Pseudouridine synthase RsuA/RluA-like" evidence="4">
    <location>
        <begin position="2"/>
        <end position="146"/>
    </location>
</feature>
<name>A0ABT7DVC7_9NEIS</name>
<sequence>MLILFNKPYGVICQFTPQAPHRCLADFISVPGVYAAGRLDTDSEGLLVLTDDGVLQSRIADPRHKLAKTYWVQVEGRPMSEQLQQLRQGVDLGDFRTLPAIVRQIDEPTILWPRNPPIRERKSIPTSWLELTIREGKNRQVRRMTAKVGLPTLRLVRYRVGDWTIDDLAVGNWRQVAANVLHRNKK</sequence>
<dbReference type="Gene3D" id="3.30.70.1560">
    <property type="entry name" value="Alpha-L RNA-binding motif"/>
    <property type="match status" value="1"/>
</dbReference>
<evidence type="ECO:0000313" key="6">
    <source>
        <dbReference type="Proteomes" id="UP001172778"/>
    </source>
</evidence>
<evidence type="ECO:0000256" key="1">
    <source>
        <dbReference type="ARBA" id="ARBA00008348"/>
    </source>
</evidence>
<gene>
    <name evidence="5" type="ORF">PZA18_08185</name>
</gene>
<dbReference type="InterPro" id="IPR050343">
    <property type="entry name" value="RsuA_PseudoU_synthase"/>
</dbReference>
<comment type="similarity">
    <text evidence="1 3">Belongs to the pseudouridine synthase RsuA family.</text>
</comment>
<dbReference type="NCBIfam" id="TIGR00093">
    <property type="entry name" value="pseudouridine synthase"/>
    <property type="match status" value="1"/>
</dbReference>
<reference evidence="5" key="1">
    <citation type="submission" date="2023-03" db="EMBL/GenBank/DDBJ databases">
        <title>Chitinimonas shenzhenensis gen. nov., sp. nov., a novel member of family Burkholderiaceae isolated from activated sludge collected in Shen Zhen, China.</title>
        <authorList>
            <person name="Wang X."/>
        </authorList>
    </citation>
    <scope>NUCLEOTIDE SEQUENCE</scope>
    <source>
        <strain evidence="5">DQS-5</strain>
    </source>
</reference>
<accession>A0ABT7DVC7</accession>
<dbReference type="InterPro" id="IPR042092">
    <property type="entry name" value="PsdUridine_s_RsuA/RluB/E/F_cat"/>
</dbReference>
<dbReference type="EMBL" id="JARRAF010000007">
    <property type="protein sequence ID" value="MDK2124022.1"/>
    <property type="molecule type" value="Genomic_DNA"/>
</dbReference>
<dbReference type="SUPFAM" id="SSF55120">
    <property type="entry name" value="Pseudouridine synthase"/>
    <property type="match status" value="1"/>
</dbReference>
<evidence type="ECO:0000259" key="4">
    <source>
        <dbReference type="Pfam" id="PF00849"/>
    </source>
</evidence>
<dbReference type="InterPro" id="IPR020094">
    <property type="entry name" value="TruA/RsuA/RluB/E/F_N"/>
</dbReference>